<accession>A0A9N9IRF2</accession>
<evidence type="ECO:0000313" key="2">
    <source>
        <dbReference type="Proteomes" id="UP000789396"/>
    </source>
</evidence>
<proteinExistence type="predicted"/>
<feature type="non-terminal residue" evidence="1">
    <location>
        <position position="1"/>
    </location>
</feature>
<feature type="non-terminal residue" evidence="1">
    <location>
        <position position="67"/>
    </location>
</feature>
<protein>
    <submittedName>
        <fullName evidence="1">15386_t:CDS:1</fullName>
    </submittedName>
</protein>
<keyword evidence="2" id="KW-1185">Reference proteome</keyword>
<dbReference type="OrthoDB" id="10345528at2759"/>
<organism evidence="1 2">
    <name type="scientific">Racocetra fulgida</name>
    <dbReference type="NCBI Taxonomy" id="60492"/>
    <lineage>
        <taxon>Eukaryota</taxon>
        <taxon>Fungi</taxon>
        <taxon>Fungi incertae sedis</taxon>
        <taxon>Mucoromycota</taxon>
        <taxon>Glomeromycotina</taxon>
        <taxon>Glomeromycetes</taxon>
        <taxon>Diversisporales</taxon>
        <taxon>Gigasporaceae</taxon>
        <taxon>Racocetra</taxon>
    </lineage>
</organism>
<evidence type="ECO:0000313" key="1">
    <source>
        <dbReference type="EMBL" id="CAG8748256.1"/>
    </source>
</evidence>
<dbReference type="EMBL" id="CAJVPZ010035094">
    <property type="protein sequence ID" value="CAG8748256.1"/>
    <property type="molecule type" value="Genomic_DNA"/>
</dbReference>
<gene>
    <name evidence="1" type="ORF">RFULGI_LOCUS13406</name>
</gene>
<dbReference type="AlphaFoldDB" id="A0A9N9IRF2"/>
<sequence>QAVYKELKDIVDNLVQSVSGNNEETNYLKSKLVYYLERYDKILNPDVCKAVIKYDNGGEDESVTGSN</sequence>
<name>A0A9N9IRF2_9GLOM</name>
<comment type="caution">
    <text evidence="1">The sequence shown here is derived from an EMBL/GenBank/DDBJ whole genome shotgun (WGS) entry which is preliminary data.</text>
</comment>
<reference evidence="1" key="1">
    <citation type="submission" date="2021-06" db="EMBL/GenBank/DDBJ databases">
        <authorList>
            <person name="Kallberg Y."/>
            <person name="Tangrot J."/>
            <person name="Rosling A."/>
        </authorList>
    </citation>
    <scope>NUCLEOTIDE SEQUENCE</scope>
    <source>
        <strain evidence="1">IN212</strain>
    </source>
</reference>
<dbReference type="Proteomes" id="UP000789396">
    <property type="component" value="Unassembled WGS sequence"/>
</dbReference>